<protein>
    <submittedName>
        <fullName evidence="4">Tyrosine recombinase XerC</fullName>
    </submittedName>
</protein>
<keyword evidence="1" id="KW-0229">DNA integration</keyword>
<dbReference type="Proteomes" id="UP001189757">
    <property type="component" value="Unassembled WGS sequence"/>
</dbReference>
<dbReference type="Pfam" id="PF00589">
    <property type="entry name" value="Phage_integrase"/>
    <property type="match status" value="1"/>
</dbReference>
<dbReference type="PANTHER" id="PTHR30349">
    <property type="entry name" value="PHAGE INTEGRASE-RELATED"/>
    <property type="match status" value="1"/>
</dbReference>
<proteinExistence type="predicted"/>
<name>A0ABM9K7K3_9RALS</name>
<dbReference type="Gene3D" id="1.10.443.10">
    <property type="entry name" value="Intergrase catalytic core"/>
    <property type="match status" value="1"/>
</dbReference>
<dbReference type="PANTHER" id="PTHR30349:SF64">
    <property type="entry name" value="PROPHAGE INTEGRASE INTD-RELATED"/>
    <property type="match status" value="1"/>
</dbReference>
<gene>
    <name evidence="4" type="primary">xerC_3</name>
    <name evidence="4" type="ORF">LMG18101_03573</name>
</gene>
<accession>A0ABM9K7K3</accession>
<dbReference type="InterPro" id="IPR002104">
    <property type="entry name" value="Integrase_catalytic"/>
</dbReference>
<sequence length="126" mass="14217">MRRSEILRAKVTKKGFSLSKTKNGLPRIVPIHPKIAVLARKVRFTINGDHFAWHYEKARKKAGLEHLRFHDLRRGAASEMINQDVDLYTVGAVLGHKDAKSTARYAHLVTNKLAQAVGRIGKKTHT</sequence>
<dbReference type="EMBL" id="CATZLL010000011">
    <property type="protein sequence ID" value="CAJ0818333.1"/>
    <property type="molecule type" value="Genomic_DNA"/>
</dbReference>
<reference evidence="4 5" key="1">
    <citation type="submission" date="2023-07" db="EMBL/GenBank/DDBJ databases">
        <authorList>
            <person name="Peeters C."/>
        </authorList>
    </citation>
    <scope>NUCLEOTIDE SEQUENCE [LARGE SCALE GENOMIC DNA]</scope>
    <source>
        <strain evidence="4 5">LMG 18101</strain>
    </source>
</reference>
<organism evidence="4 5">
    <name type="scientific">Ralstonia flaminis</name>
    <dbReference type="NCBI Taxonomy" id="3058597"/>
    <lineage>
        <taxon>Bacteria</taxon>
        <taxon>Pseudomonadati</taxon>
        <taxon>Pseudomonadota</taxon>
        <taxon>Betaproteobacteria</taxon>
        <taxon>Burkholderiales</taxon>
        <taxon>Burkholderiaceae</taxon>
        <taxon>Ralstonia</taxon>
    </lineage>
</organism>
<evidence type="ECO:0000313" key="4">
    <source>
        <dbReference type="EMBL" id="CAJ0818333.1"/>
    </source>
</evidence>
<evidence type="ECO:0000313" key="5">
    <source>
        <dbReference type="Proteomes" id="UP001189757"/>
    </source>
</evidence>
<evidence type="ECO:0000256" key="2">
    <source>
        <dbReference type="ARBA" id="ARBA00023172"/>
    </source>
</evidence>
<evidence type="ECO:0000256" key="1">
    <source>
        <dbReference type="ARBA" id="ARBA00022908"/>
    </source>
</evidence>
<keyword evidence="5" id="KW-1185">Reference proteome</keyword>
<dbReference type="InterPro" id="IPR050090">
    <property type="entry name" value="Tyrosine_recombinase_XerCD"/>
</dbReference>
<dbReference type="InterPro" id="IPR013762">
    <property type="entry name" value="Integrase-like_cat_sf"/>
</dbReference>
<dbReference type="SUPFAM" id="SSF56349">
    <property type="entry name" value="DNA breaking-rejoining enzymes"/>
    <property type="match status" value="1"/>
</dbReference>
<comment type="caution">
    <text evidence="4">The sequence shown here is derived from an EMBL/GenBank/DDBJ whole genome shotgun (WGS) entry which is preliminary data.</text>
</comment>
<dbReference type="PROSITE" id="PS51898">
    <property type="entry name" value="TYR_RECOMBINASE"/>
    <property type="match status" value="1"/>
</dbReference>
<feature type="domain" description="Tyr recombinase" evidence="3">
    <location>
        <begin position="1"/>
        <end position="118"/>
    </location>
</feature>
<dbReference type="InterPro" id="IPR011010">
    <property type="entry name" value="DNA_brk_join_enz"/>
</dbReference>
<evidence type="ECO:0000259" key="3">
    <source>
        <dbReference type="PROSITE" id="PS51898"/>
    </source>
</evidence>
<keyword evidence="2" id="KW-0233">DNA recombination</keyword>